<name>A0ABP3XQL9_9FLAO</name>
<dbReference type="InterPro" id="IPR011652">
    <property type="entry name" value="MORN_2"/>
</dbReference>
<comment type="caution">
    <text evidence="1">The sequence shown here is derived from an EMBL/GenBank/DDBJ whole genome shotgun (WGS) entry which is preliminary data.</text>
</comment>
<dbReference type="SUPFAM" id="SSF82185">
    <property type="entry name" value="Histone H3 K4-specific methyltransferase SET7/9 N-terminal domain"/>
    <property type="match status" value="1"/>
</dbReference>
<evidence type="ECO:0008006" key="3">
    <source>
        <dbReference type="Google" id="ProtNLM"/>
    </source>
</evidence>
<gene>
    <name evidence="1" type="ORF">GCM10009117_06950</name>
</gene>
<dbReference type="Gene3D" id="2.20.110.10">
    <property type="entry name" value="Histone H3 K4-specific methyltransferase SET7/9 N-terminal domain"/>
    <property type="match status" value="1"/>
</dbReference>
<protein>
    <recommendedName>
        <fullName evidence="3">Nicotinic acid mononucleotide adenyltransferase</fullName>
    </recommendedName>
</protein>
<organism evidence="1 2">
    <name type="scientific">Gangjinia marincola</name>
    <dbReference type="NCBI Taxonomy" id="578463"/>
    <lineage>
        <taxon>Bacteria</taxon>
        <taxon>Pseudomonadati</taxon>
        <taxon>Bacteroidota</taxon>
        <taxon>Flavobacteriia</taxon>
        <taxon>Flavobacteriales</taxon>
        <taxon>Flavobacteriaceae</taxon>
        <taxon>Gangjinia</taxon>
    </lineage>
</organism>
<evidence type="ECO:0000313" key="1">
    <source>
        <dbReference type="EMBL" id="GAA0871549.1"/>
    </source>
</evidence>
<dbReference type="Pfam" id="PF07661">
    <property type="entry name" value="MORN_2"/>
    <property type="match status" value="1"/>
</dbReference>
<proteinExistence type="predicted"/>
<dbReference type="Proteomes" id="UP001500507">
    <property type="component" value="Unassembled WGS sequence"/>
</dbReference>
<sequence length="112" mass="12686">MLVAIMLGSVLNAQDVKPSFEKQGELVKGTFFYENGTVKQEGTYKNGKLHGEWVSYDQHGDKLAMAEYDQGVKTGKWFFWTEDGLVEVDYNRNAVTQVTNWKNGSTRVVSNE</sequence>
<dbReference type="EMBL" id="BAAAFG010000002">
    <property type="protein sequence ID" value="GAA0871549.1"/>
    <property type="molecule type" value="Genomic_DNA"/>
</dbReference>
<accession>A0ABP3XQL9</accession>
<reference evidence="2" key="1">
    <citation type="journal article" date="2019" name="Int. J. Syst. Evol. Microbiol.">
        <title>The Global Catalogue of Microorganisms (GCM) 10K type strain sequencing project: providing services to taxonomists for standard genome sequencing and annotation.</title>
        <authorList>
            <consortium name="The Broad Institute Genomics Platform"/>
            <consortium name="The Broad Institute Genome Sequencing Center for Infectious Disease"/>
            <person name="Wu L."/>
            <person name="Ma J."/>
        </authorList>
    </citation>
    <scope>NUCLEOTIDE SEQUENCE [LARGE SCALE GENOMIC DNA]</scope>
    <source>
        <strain evidence="2">JCM 16082</strain>
    </source>
</reference>
<evidence type="ECO:0000313" key="2">
    <source>
        <dbReference type="Proteomes" id="UP001500507"/>
    </source>
</evidence>
<keyword evidence="2" id="KW-1185">Reference proteome</keyword>